<evidence type="ECO:0000313" key="7">
    <source>
        <dbReference type="Proteomes" id="UP001589691"/>
    </source>
</evidence>
<reference evidence="6 7" key="1">
    <citation type="submission" date="2024-09" db="EMBL/GenBank/DDBJ databases">
        <authorList>
            <person name="Sun Q."/>
            <person name="Mori K."/>
        </authorList>
    </citation>
    <scope>NUCLEOTIDE SEQUENCE [LARGE SCALE GENOMIC DNA]</scope>
    <source>
        <strain evidence="6 7">TBRC 4576</strain>
    </source>
</reference>
<dbReference type="PANTHER" id="PTHR30514">
    <property type="entry name" value="GLUCOKINASE"/>
    <property type="match status" value="1"/>
</dbReference>
<comment type="caution">
    <text evidence="6">The sequence shown here is derived from an EMBL/GenBank/DDBJ whole genome shotgun (WGS) entry which is preliminary data.</text>
</comment>
<dbReference type="InterPro" id="IPR001347">
    <property type="entry name" value="SIS_dom"/>
</dbReference>
<feature type="domain" description="SIS" evidence="5">
    <location>
        <begin position="114"/>
        <end position="254"/>
    </location>
</feature>
<dbReference type="Gene3D" id="1.10.10.10">
    <property type="entry name" value="Winged helix-like DNA-binding domain superfamily/Winged helix DNA-binding domain"/>
    <property type="match status" value="1"/>
</dbReference>
<dbReference type="InterPro" id="IPR036388">
    <property type="entry name" value="WH-like_DNA-bd_sf"/>
</dbReference>
<dbReference type="Pfam" id="PF01380">
    <property type="entry name" value="SIS"/>
    <property type="match status" value="1"/>
</dbReference>
<dbReference type="InterPro" id="IPR046348">
    <property type="entry name" value="SIS_dom_sf"/>
</dbReference>
<keyword evidence="3" id="KW-0804">Transcription</keyword>
<dbReference type="Gene3D" id="3.40.50.10490">
    <property type="entry name" value="Glucose-6-phosphate isomerase like protein, domain 1"/>
    <property type="match status" value="1"/>
</dbReference>
<dbReference type="PROSITE" id="PS51071">
    <property type="entry name" value="HTH_RPIR"/>
    <property type="match status" value="1"/>
</dbReference>
<organism evidence="6 7">
    <name type="scientific">Lactiplantibacillus modestisalitolerans</name>
    <dbReference type="NCBI Taxonomy" id="1457219"/>
    <lineage>
        <taxon>Bacteria</taxon>
        <taxon>Bacillati</taxon>
        <taxon>Bacillota</taxon>
        <taxon>Bacilli</taxon>
        <taxon>Lactobacillales</taxon>
        <taxon>Lactobacillaceae</taxon>
        <taxon>Lactiplantibacillus</taxon>
    </lineage>
</organism>
<dbReference type="RefSeq" id="WP_137642604.1">
    <property type="nucleotide sequence ID" value="NZ_BJEA01000009.1"/>
</dbReference>
<dbReference type="InterPro" id="IPR047640">
    <property type="entry name" value="RpiR-like"/>
</dbReference>
<dbReference type="PROSITE" id="PS51464">
    <property type="entry name" value="SIS"/>
    <property type="match status" value="1"/>
</dbReference>
<feature type="domain" description="HTH rpiR-type" evidence="4">
    <location>
        <begin position="1"/>
        <end position="77"/>
    </location>
</feature>
<dbReference type="SUPFAM" id="SSF53697">
    <property type="entry name" value="SIS domain"/>
    <property type="match status" value="1"/>
</dbReference>
<proteinExistence type="predicted"/>
<evidence type="ECO:0000256" key="2">
    <source>
        <dbReference type="ARBA" id="ARBA00023125"/>
    </source>
</evidence>
<accession>A0ABV5WU82</accession>
<evidence type="ECO:0000256" key="1">
    <source>
        <dbReference type="ARBA" id="ARBA00023015"/>
    </source>
</evidence>
<keyword evidence="7" id="KW-1185">Reference proteome</keyword>
<protein>
    <submittedName>
        <fullName evidence="6">MurR/RpiR family transcriptional regulator</fullName>
    </submittedName>
</protein>
<dbReference type="Pfam" id="PF01418">
    <property type="entry name" value="HTH_6"/>
    <property type="match status" value="1"/>
</dbReference>
<gene>
    <name evidence="6" type="ORF">ACFFLI_05185</name>
</gene>
<dbReference type="Proteomes" id="UP001589691">
    <property type="component" value="Unassembled WGS sequence"/>
</dbReference>
<name>A0ABV5WU82_9LACO</name>
<keyword evidence="2" id="KW-0238">DNA-binding</keyword>
<dbReference type="PANTHER" id="PTHR30514:SF21">
    <property type="entry name" value="RPIR-FAMILY TRANSCRIPTIONAL REGULATOR"/>
    <property type="match status" value="1"/>
</dbReference>
<dbReference type="EMBL" id="JBHLZY010000010">
    <property type="protein sequence ID" value="MFB9769273.1"/>
    <property type="molecule type" value="Genomic_DNA"/>
</dbReference>
<dbReference type="InterPro" id="IPR009057">
    <property type="entry name" value="Homeodomain-like_sf"/>
</dbReference>
<sequence length="273" mass="30493">MNIVNTVEEQYHTLSRQERKVALKVIQAPEEVQTLTISSLAKAVDVSNATITRFVKKMGCDNFYNFKLQLAEAPKTVVTTTGNHDTVADQVYNYYQKILSGTWERLNADKLQDAVKLITKARRVYLFGLGSSGYTAEEMTQRLIRMGIAAFSMTDNHIMYISSSIMQPDDVILAISLTGETAEVNRSAALAQEKSAKVIAITSDESSELAQQSDLSILVKNSKFVNNSRFVNSQFAIMYALDIIAAMLLEDAQYRSRMNKTINLITDNKLGKH</sequence>
<keyword evidence="1" id="KW-0805">Transcription regulation</keyword>
<dbReference type="SUPFAM" id="SSF46689">
    <property type="entry name" value="Homeodomain-like"/>
    <property type="match status" value="1"/>
</dbReference>
<evidence type="ECO:0000256" key="3">
    <source>
        <dbReference type="ARBA" id="ARBA00023163"/>
    </source>
</evidence>
<dbReference type="InterPro" id="IPR035472">
    <property type="entry name" value="RpiR-like_SIS"/>
</dbReference>
<dbReference type="CDD" id="cd05013">
    <property type="entry name" value="SIS_RpiR"/>
    <property type="match status" value="1"/>
</dbReference>
<evidence type="ECO:0000259" key="4">
    <source>
        <dbReference type="PROSITE" id="PS51071"/>
    </source>
</evidence>
<evidence type="ECO:0000259" key="5">
    <source>
        <dbReference type="PROSITE" id="PS51464"/>
    </source>
</evidence>
<evidence type="ECO:0000313" key="6">
    <source>
        <dbReference type="EMBL" id="MFB9769273.1"/>
    </source>
</evidence>
<dbReference type="InterPro" id="IPR000281">
    <property type="entry name" value="HTH_RpiR"/>
</dbReference>